<evidence type="ECO:0008006" key="3">
    <source>
        <dbReference type="Google" id="ProtNLM"/>
    </source>
</evidence>
<evidence type="ECO:0000313" key="2">
    <source>
        <dbReference type="Proteomes" id="UP000029590"/>
    </source>
</evidence>
<proteinExistence type="predicted"/>
<evidence type="ECO:0000313" key="1">
    <source>
        <dbReference type="EMBL" id="KGC14351.1"/>
    </source>
</evidence>
<dbReference type="RefSeq" id="WP_230676359.1">
    <property type="nucleotide sequence ID" value="NZ_CADFAS010000012.1"/>
</dbReference>
<accession>A0AAW3F1H7</accession>
<dbReference type="EMBL" id="JPGG01000016">
    <property type="protein sequence ID" value="KGC14351.1"/>
    <property type="molecule type" value="Genomic_DNA"/>
</dbReference>
<dbReference type="AlphaFoldDB" id="A0AAW3F1H7"/>
<gene>
    <name evidence="1" type="ORF">DM48_381</name>
</gene>
<comment type="caution">
    <text evidence="1">The sequence shown here is derived from an EMBL/GenBank/DDBJ whole genome shotgun (WGS) entry which is preliminary data.</text>
</comment>
<protein>
    <recommendedName>
        <fullName evidence="3">Baseplate protein J-like domain-containing protein</fullName>
    </recommendedName>
</protein>
<reference evidence="1 2" key="1">
    <citation type="submission" date="2014-04" db="EMBL/GenBank/DDBJ databases">
        <authorList>
            <person name="Bishop-Lilly K.A."/>
            <person name="Broomall S.M."/>
            <person name="Chain P.S."/>
            <person name="Chertkov O."/>
            <person name="Coyne S.R."/>
            <person name="Daligault H.E."/>
            <person name="Davenport K.W."/>
            <person name="Erkkila T."/>
            <person name="Frey K.G."/>
            <person name="Gibbons H.S."/>
            <person name="Gu W."/>
            <person name="Jaissle J."/>
            <person name="Johnson S.L."/>
            <person name="Koroleva G.I."/>
            <person name="Ladner J.T."/>
            <person name="Lo C.-C."/>
            <person name="Minogue T.D."/>
            <person name="Munk C."/>
            <person name="Palacios G.F."/>
            <person name="Redden C.L."/>
            <person name="Rosenzweig C.N."/>
            <person name="Scholz M.B."/>
            <person name="Teshima H."/>
            <person name="Xu Y."/>
        </authorList>
    </citation>
    <scope>NUCLEOTIDE SEQUENCE [LARGE SCALE GENOMIC DNA]</scope>
    <source>
        <strain evidence="2">gladioli</strain>
    </source>
</reference>
<sequence length="472" mass="47886">MTTSSTPIPLVMTTAGPSTTPPATLYANLIDYVASQDPGYTVLPSGLIDDISGTDVGAMVAIDQARVDAINSVTPYGANAFILAQLGAQFGIAQGTSANASVYVQFSGPAGYVLPPGFLVSDGSNQYALQDGGVIQTGGLSSQLFAVATNSGTFAIPANTVTQIITSVPSAYAVTVTNPEAGIPATSAESVQTYRSRVLLAGQVASVGTPAFLKTLLGKINGVQQRLVSINQVTGGWQVVCGGGDAYAVAAAILQGVGDIALLQGSRLAITGMTNANPVVIQTNLASGYATGQTITVTGATPSAFNGTYTVASISGTSITTTTNGTGFGTYVSGATLSPNPRNVNVSLFQNPNTYNITFVNPPQQVVTMAVTWNTTLPNFTGGSSVNQLAAPALQTYINSIYAGQPINLNEATATFLDAVASVIDGPNVTTLQFSVTINGVPVTPAAGTNIISSDPESYFFCSATGVTVTQG</sequence>
<name>A0AAW3F1H7_BURGA</name>
<organism evidence="1 2">
    <name type="scientific">Burkholderia gladioli</name>
    <name type="common">Pseudomonas marginata</name>
    <name type="synonym">Phytomonas marginata</name>
    <dbReference type="NCBI Taxonomy" id="28095"/>
    <lineage>
        <taxon>Bacteria</taxon>
        <taxon>Pseudomonadati</taxon>
        <taxon>Pseudomonadota</taxon>
        <taxon>Betaproteobacteria</taxon>
        <taxon>Burkholderiales</taxon>
        <taxon>Burkholderiaceae</taxon>
        <taxon>Burkholderia</taxon>
    </lineage>
</organism>
<dbReference type="Proteomes" id="UP000029590">
    <property type="component" value="Unassembled WGS sequence"/>
</dbReference>